<dbReference type="OrthoDB" id="8776159at2"/>
<dbReference type="SUPFAM" id="SSF46689">
    <property type="entry name" value="Homeodomain-like"/>
    <property type="match status" value="1"/>
</dbReference>
<accession>A0A1H0VHB9</accession>
<evidence type="ECO:0000313" key="5">
    <source>
        <dbReference type="EMBL" id="SDP77628.1"/>
    </source>
</evidence>
<dbReference type="EMBL" id="FNJL01000026">
    <property type="protein sequence ID" value="SDP77628.1"/>
    <property type="molecule type" value="Genomic_DNA"/>
</dbReference>
<protein>
    <submittedName>
        <fullName evidence="5">AraC-type DNA-binding protein</fullName>
    </submittedName>
</protein>
<dbReference type="InterPro" id="IPR009057">
    <property type="entry name" value="Homeodomain-like_sf"/>
</dbReference>
<dbReference type="RefSeq" id="WP_092837291.1">
    <property type="nucleotide sequence ID" value="NZ_FNJL01000026.1"/>
</dbReference>
<dbReference type="Proteomes" id="UP000199317">
    <property type="component" value="Unassembled WGS sequence"/>
</dbReference>
<dbReference type="PANTHER" id="PTHR47894">
    <property type="entry name" value="HTH-TYPE TRANSCRIPTIONAL REGULATOR GADX"/>
    <property type="match status" value="1"/>
</dbReference>
<dbReference type="GO" id="GO:0000976">
    <property type="term" value="F:transcription cis-regulatory region binding"/>
    <property type="evidence" value="ECO:0007669"/>
    <property type="project" value="TreeGrafter"/>
</dbReference>
<keyword evidence="2 5" id="KW-0238">DNA-binding</keyword>
<dbReference type="Gene3D" id="1.10.10.60">
    <property type="entry name" value="Homeodomain-like"/>
    <property type="match status" value="1"/>
</dbReference>
<dbReference type="InterPro" id="IPR035418">
    <property type="entry name" value="AraC-bd_2"/>
</dbReference>
<organism evidence="5 6">
    <name type="scientific">Paracidovorax cattleyae</name>
    <dbReference type="NCBI Taxonomy" id="80868"/>
    <lineage>
        <taxon>Bacteria</taxon>
        <taxon>Pseudomonadati</taxon>
        <taxon>Pseudomonadota</taxon>
        <taxon>Betaproteobacteria</taxon>
        <taxon>Burkholderiales</taxon>
        <taxon>Comamonadaceae</taxon>
        <taxon>Paracidovorax</taxon>
    </lineage>
</organism>
<name>A0A1H0VHB9_9BURK</name>
<keyword evidence="1" id="KW-0805">Transcription regulation</keyword>
<dbReference type="PANTHER" id="PTHR47894:SF1">
    <property type="entry name" value="HTH-TYPE TRANSCRIPTIONAL REGULATOR VQSM"/>
    <property type="match status" value="1"/>
</dbReference>
<dbReference type="GO" id="GO:0005829">
    <property type="term" value="C:cytosol"/>
    <property type="evidence" value="ECO:0007669"/>
    <property type="project" value="TreeGrafter"/>
</dbReference>
<evidence type="ECO:0000256" key="2">
    <source>
        <dbReference type="ARBA" id="ARBA00023125"/>
    </source>
</evidence>
<dbReference type="AlphaFoldDB" id="A0A1H0VHB9"/>
<keyword evidence="3" id="KW-0804">Transcription</keyword>
<reference evidence="6" key="1">
    <citation type="submission" date="2016-10" db="EMBL/GenBank/DDBJ databases">
        <authorList>
            <person name="Varghese N."/>
            <person name="Submissions S."/>
        </authorList>
    </citation>
    <scope>NUCLEOTIDE SEQUENCE [LARGE SCALE GENOMIC DNA]</scope>
    <source>
        <strain evidence="6">DSM 17101</strain>
    </source>
</reference>
<evidence type="ECO:0000256" key="3">
    <source>
        <dbReference type="ARBA" id="ARBA00023163"/>
    </source>
</evidence>
<feature type="domain" description="HTH araC/xylS-type" evidence="4">
    <location>
        <begin position="209"/>
        <end position="310"/>
    </location>
</feature>
<evidence type="ECO:0000256" key="1">
    <source>
        <dbReference type="ARBA" id="ARBA00023015"/>
    </source>
</evidence>
<dbReference type="PROSITE" id="PS01124">
    <property type="entry name" value="HTH_ARAC_FAMILY_2"/>
    <property type="match status" value="1"/>
</dbReference>
<dbReference type="SMART" id="SM00342">
    <property type="entry name" value="HTH_ARAC"/>
    <property type="match status" value="1"/>
</dbReference>
<dbReference type="Pfam" id="PF14525">
    <property type="entry name" value="AraC_binding_2"/>
    <property type="match status" value="1"/>
</dbReference>
<gene>
    <name evidence="5" type="ORF">SAMN04489708_1267</name>
</gene>
<evidence type="ECO:0000313" key="6">
    <source>
        <dbReference type="Proteomes" id="UP000199317"/>
    </source>
</evidence>
<sequence length="312" mass="34065">MHDGLRTWTTDAVPSAQRADYWVGAVCDCFLDMEVEPGQRHAFSATLTSVPCGGLRVNRVSGSGQRVRRTQQAIRRGDGDNFYYLLCKDSAPCHVAQDDAGAARLLPGDLALIDSRRRYLLEFPEAVDIVSIQIPIGWLDTWLPAADRWLGRRVDGATGWGRVLSAYVCQLCAERPERLAAVQAEHLGGLLSLACGSVHGEPPHPGLLQRIGQCVRERFCEPGLTAAEVAGDAGVSLRTLHRALSSGGTTFAVLLMRERMAGAQRMLHAPSHRHLTVAEIGRRAGFLDPSHFARACRQWCGRTPAQERARAA</sequence>
<dbReference type="GO" id="GO:0003700">
    <property type="term" value="F:DNA-binding transcription factor activity"/>
    <property type="evidence" value="ECO:0007669"/>
    <property type="project" value="InterPro"/>
</dbReference>
<dbReference type="InterPro" id="IPR018060">
    <property type="entry name" value="HTH_AraC"/>
</dbReference>
<proteinExistence type="predicted"/>
<keyword evidence="6" id="KW-1185">Reference proteome</keyword>
<evidence type="ECO:0000259" key="4">
    <source>
        <dbReference type="PROSITE" id="PS01124"/>
    </source>
</evidence>
<dbReference type="Pfam" id="PF12833">
    <property type="entry name" value="HTH_18"/>
    <property type="match status" value="1"/>
</dbReference>